<evidence type="ECO:0000313" key="2">
    <source>
        <dbReference type="EMBL" id="AVR95763.1"/>
    </source>
</evidence>
<keyword evidence="1" id="KW-0472">Membrane</keyword>
<keyword evidence="3" id="KW-1185">Reference proteome</keyword>
<dbReference type="AlphaFoldDB" id="A0A2R4C827"/>
<accession>A0A2R4C827</accession>
<sequence length="157" mass="16000">MKEKIMKTIAPSRLLRNAFIADAAASGAIAALHLLISGEQAGSMAATLGLPVPLLEGTGIFLALYALLLVVLARSRAVWSALAWFIVLGNVGWAALSGVLLATGVLAPAPLGVAYVIVQALGVLVFAGIEWRGVQVSLPTARPSARAREGLAGGHAG</sequence>
<reference evidence="2 3" key="1">
    <citation type="submission" date="2018-03" db="EMBL/GenBank/DDBJ databases">
        <title>Massilia armeniaca sp. nov., isolated from desert soil.</title>
        <authorList>
            <person name="Huang H."/>
            <person name="Ren M."/>
        </authorList>
    </citation>
    <scope>NUCLEOTIDE SEQUENCE [LARGE SCALE GENOMIC DNA]</scope>
    <source>
        <strain evidence="2 3">ZMN-3</strain>
    </source>
</reference>
<keyword evidence="1" id="KW-0812">Transmembrane</keyword>
<gene>
    <name evidence="2" type="ORF">C9I28_08500</name>
</gene>
<feature type="transmembrane region" description="Helical" evidence="1">
    <location>
        <begin position="82"/>
        <end position="106"/>
    </location>
</feature>
<dbReference type="Proteomes" id="UP000240505">
    <property type="component" value="Chromosome"/>
</dbReference>
<organism evidence="2 3">
    <name type="scientific">Pseudoduganella armeniaca</name>
    <dbReference type="NCBI Taxonomy" id="2072590"/>
    <lineage>
        <taxon>Bacteria</taxon>
        <taxon>Pseudomonadati</taxon>
        <taxon>Pseudomonadota</taxon>
        <taxon>Betaproteobacteria</taxon>
        <taxon>Burkholderiales</taxon>
        <taxon>Oxalobacteraceae</taxon>
        <taxon>Telluria group</taxon>
        <taxon>Pseudoduganella</taxon>
    </lineage>
</organism>
<protein>
    <submittedName>
        <fullName evidence="2">Uncharacterized protein</fullName>
    </submittedName>
</protein>
<feature type="transmembrane region" description="Helical" evidence="1">
    <location>
        <begin position="48"/>
        <end position="70"/>
    </location>
</feature>
<feature type="transmembrane region" description="Helical" evidence="1">
    <location>
        <begin position="14"/>
        <end position="36"/>
    </location>
</feature>
<dbReference type="KEGG" id="masz:C9I28_08500"/>
<dbReference type="EMBL" id="CP028324">
    <property type="protein sequence ID" value="AVR95763.1"/>
    <property type="molecule type" value="Genomic_DNA"/>
</dbReference>
<keyword evidence="1" id="KW-1133">Transmembrane helix</keyword>
<evidence type="ECO:0000313" key="3">
    <source>
        <dbReference type="Proteomes" id="UP000240505"/>
    </source>
</evidence>
<evidence type="ECO:0000256" key="1">
    <source>
        <dbReference type="SAM" id="Phobius"/>
    </source>
</evidence>
<feature type="transmembrane region" description="Helical" evidence="1">
    <location>
        <begin position="112"/>
        <end position="129"/>
    </location>
</feature>
<name>A0A2R4C827_9BURK</name>
<proteinExistence type="predicted"/>